<dbReference type="PANTHER" id="PTHR30006">
    <property type="entry name" value="THIAMINE-BINDING PERIPLASMIC PROTEIN-RELATED"/>
    <property type="match status" value="1"/>
</dbReference>
<reference evidence="3 4" key="1">
    <citation type="submission" date="2020-09" db="EMBL/GenBank/DDBJ databases">
        <title>Roseomonas.</title>
        <authorList>
            <person name="Zhu W."/>
        </authorList>
    </citation>
    <scope>NUCLEOTIDE SEQUENCE [LARGE SCALE GENOMIC DNA]</scope>
    <source>
        <strain evidence="3 4">1311</strain>
    </source>
</reference>
<feature type="signal peptide" evidence="2">
    <location>
        <begin position="1"/>
        <end position="27"/>
    </location>
</feature>
<comment type="caution">
    <text evidence="3">The sequence shown here is derived from an EMBL/GenBank/DDBJ whole genome shotgun (WGS) entry which is preliminary data.</text>
</comment>
<evidence type="ECO:0000313" key="4">
    <source>
        <dbReference type="Proteomes" id="UP001518990"/>
    </source>
</evidence>
<feature type="chain" id="PRO_5045917584" evidence="2">
    <location>
        <begin position="28"/>
        <end position="352"/>
    </location>
</feature>
<dbReference type="RefSeq" id="WP_207450807.1">
    <property type="nucleotide sequence ID" value="NZ_CP061097.1"/>
</dbReference>
<accession>A0ABS3KHZ2</accession>
<dbReference type="EMBL" id="JACTNF010000039">
    <property type="protein sequence ID" value="MBO1077052.1"/>
    <property type="molecule type" value="Genomic_DNA"/>
</dbReference>
<protein>
    <submittedName>
        <fullName evidence="3">Extracellular solute-binding protein</fullName>
    </submittedName>
</protein>
<evidence type="ECO:0000256" key="2">
    <source>
        <dbReference type="SAM" id="SignalP"/>
    </source>
</evidence>
<dbReference type="PANTHER" id="PTHR30006:SF2">
    <property type="entry name" value="ABC TRANSPORTER SUBSTRATE-BINDING PROTEIN"/>
    <property type="match status" value="1"/>
</dbReference>
<gene>
    <name evidence="3" type="ORF">IAI60_20815</name>
</gene>
<dbReference type="Proteomes" id="UP001518990">
    <property type="component" value="Unassembled WGS sequence"/>
</dbReference>
<organism evidence="3 4">
    <name type="scientific">Roseomonas marmotae</name>
    <dbReference type="NCBI Taxonomy" id="2768161"/>
    <lineage>
        <taxon>Bacteria</taxon>
        <taxon>Pseudomonadati</taxon>
        <taxon>Pseudomonadota</taxon>
        <taxon>Alphaproteobacteria</taxon>
        <taxon>Acetobacterales</taxon>
        <taxon>Roseomonadaceae</taxon>
        <taxon>Roseomonas</taxon>
    </lineage>
</organism>
<dbReference type="Gene3D" id="3.40.190.10">
    <property type="entry name" value="Periplasmic binding protein-like II"/>
    <property type="match status" value="2"/>
</dbReference>
<evidence type="ECO:0000256" key="1">
    <source>
        <dbReference type="ARBA" id="ARBA00022729"/>
    </source>
</evidence>
<name>A0ABS3KHZ2_9PROT</name>
<proteinExistence type="predicted"/>
<evidence type="ECO:0000313" key="3">
    <source>
        <dbReference type="EMBL" id="MBO1077052.1"/>
    </source>
</evidence>
<dbReference type="SUPFAM" id="SSF53850">
    <property type="entry name" value="Periplasmic binding protein-like II"/>
    <property type="match status" value="1"/>
</dbReference>
<sequence>MSVPIGRRAILALPATLAMPHLATAQAAGRVIMASWGGRGAQTYRDVYGAPFTRETGIPVTVAEVSDPAAAVAAAQGRPQHNVIVAASYQAANLANRGLIQELTPDDIPNVRHIPEEYWVRDRQGKLIGMPTSFLYYGIAYNKELARASDLQSWHALKDRKWRGQLSITRPVFLGPYDLTLFAKLNGSDENDIRPGVPMLEAIARNAGAVYTSMASLQTQLSRGEVAAAPFYSSQVQLLRRAGERQVDIILPEEGGLNLSYVFAIPKNAPDQEAARRFLNRATDHQAAIGVFREAGSLPLNPEVVIPAELEQELGLTMAEVRRRNYAPNWYTIAANLDERVRLAEQIVDRAR</sequence>
<keyword evidence="1 2" id="KW-0732">Signal</keyword>
<dbReference type="Pfam" id="PF13416">
    <property type="entry name" value="SBP_bac_8"/>
    <property type="match status" value="1"/>
</dbReference>
<keyword evidence="4" id="KW-1185">Reference proteome</keyword>
<dbReference type="InterPro" id="IPR006059">
    <property type="entry name" value="SBP"/>
</dbReference>